<reference evidence="4 5" key="1">
    <citation type="submission" date="2020-07" db="EMBL/GenBank/DDBJ databases">
        <title>Spirosoma foliorum sp. nov., isolated from the leaves on the Nejang mountain Korea, Republic of.</title>
        <authorList>
            <person name="Ho H."/>
            <person name="Lee Y.-J."/>
            <person name="Nurcahyanto D.-A."/>
            <person name="Kim S.-G."/>
        </authorList>
    </citation>
    <scope>NUCLEOTIDE SEQUENCE [LARGE SCALE GENOMIC DNA]</scope>
    <source>
        <strain evidence="4 5">PL0136</strain>
    </source>
</reference>
<dbReference type="Pfam" id="PF25221">
    <property type="entry name" value="5TMH_Lnb"/>
    <property type="match status" value="1"/>
</dbReference>
<evidence type="ECO:0000256" key="1">
    <source>
        <dbReference type="SAM" id="Phobius"/>
    </source>
</evidence>
<keyword evidence="1" id="KW-1133">Transmembrane helix</keyword>
<feature type="domain" description="Lnb-like transmembrane" evidence="3">
    <location>
        <begin position="251"/>
        <end position="382"/>
    </location>
</feature>
<dbReference type="InterPro" id="IPR025178">
    <property type="entry name" value="Lnb_N"/>
</dbReference>
<feature type="transmembrane region" description="Helical" evidence="1">
    <location>
        <begin position="284"/>
        <end position="306"/>
    </location>
</feature>
<sequence>MLIVSASFFVHHLSFAQTLSPAARVSLITYGPGADDISSVFGHTEIRFTDPMLGLDKDYSFGGFDYRADYFIIKFLRGTLPYNLTVHNIYQVLYYYQQTNRSVREQVLNLSPTQRQRLLTALEENYLPQNREYRYKFYYDNCSTRPRDMIVQACGDSLTIPSRSRMTGKSYRDLMNDYLGEMPWYQLGMNLAIGHPSDEQTDGWRAMYLPEQLFDQFAHSTLRQANGQIVPLVSGTQTIFEPQHTFRQQVSILFDPDVVFAILGVLVALFTIRRYKVAGKVDGWFDRLLFGIVGFLGWFLLVLWLIRDDGVTGWNPTLLYLMPFHLPLIFWATSSTATARRRTIYFSLTALLILLGILFSKIPGGFDVLFPLTLLVRCIVNMQPVRQAYRTPARID</sequence>
<keyword evidence="1" id="KW-0472">Membrane</keyword>
<feature type="transmembrane region" description="Helical" evidence="1">
    <location>
        <begin position="344"/>
        <end position="362"/>
    </location>
</feature>
<keyword evidence="5" id="KW-1185">Reference proteome</keyword>
<gene>
    <name evidence="4" type="ORF">H3H32_11560</name>
</gene>
<name>A0A7G5H731_9BACT</name>
<dbReference type="Pfam" id="PF13387">
    <property type="entry name" value="Lnb_N"/>
    <property type="match status" value="1"/>
</dbReference>
<protein>
    <submittedName>
        <fullName evidence="4">DUF4105 domain-containing protein</fullName>
    </submittedName>
</protein>
<proteinExistence type="predicted"/>
<feature type="transmembrane region" description="Helical" evidence="1">
    <location>
        <begin position="252"/>
        <end position="272"/>
    </location>
</feature>
<dbReference type="AlphaFoldDB" id="A0A7G5H731"/>
<accession>A0A7G5H731</accession>
<keyword evidence="1" id="KW-0812">Transmembrane</keyword>
<evidence type="ECO:0000259" key="3">
    <source>
        <dbReference type="Pfam" id="PF25221"/>
    </source>
</evidence>
<evidence type="ECO:0000313" key="4">
    <source>
        <dbReference type="EMBL" id="QMW06923.1"/>
    </source>
</evidence>
<evidence type="ECO:0000313" key="5">
    <source>
        <dbReference type="Proteomes" id="UP000515369"/>
    </source>
</evidence>
<dbReference type="Proteomes" id="UP000515369">
    <property type="component" value="Chromosome"/>
</dbReference>
<dbReference type="EMBL" id="CP059732">
    <property type="protein sequence ID" value="QMW06923.1"/>
    <property type="molecule type" value="Genomic_DNA"/>
</dbReference>
<organism evidence="4 5">
    <name type="scientific">Spirosoma foliorum</name>
    <dbReference type="NCBI Taxonomy" id="2710596"/>
    <lineage>
        <taxon>Bacteria</taxon>
        <taxon>Pseudomonadati</taxon>
        <taxon>Bacteroidota</taxon>
        <taxon>Cytophagia</taxon>
        <taxon>Cytophagales</taxon>
        <taxon>Cytophagaceae</taxon>
        <taxon>Spirosoma</taxon>
    </lineage>
</organism>
<feature type="domain" description="Lnb N-terminal periplasmic" evidence="2">
    <location>
        <begin position="34"/>
        <end position="153"/>
    </location>
</feature>
<dbReference type="InterPro" id="IPR057436">
    <property type="entry name" value="5TMH_Lnb"/>
</dbReference>
<evidence type="ECO:0000259" key="2">
    <source>
        <dbReference type="Pfam" id="PF13387"/>
    </source>
</evidence>
<dbReference type="KEGG" id="sfol:H3H32_11560"/>
<feature type="transmembrane region" description="Helical" evidence="1">
    <location>
        <begin position="318"/>
        <end position="337"/>
    </location>
</feature>